<comment type="caution">
    <text evidence="2">The sequence shown here is derived from an EMBL/GenBank/DDBJ whole genome shotgun (WGS) entry which is preliminary data.</text>
</comment>
<evidence type="ECO:0000313" key="3">
    <source>
        <dbReference type="Proteomes" id="UP000603234"/>
    </source>
</evidence>
<organism evidence="2 3">
    <name type="scientific">Acetobacterium fimetarium</name>
    <dbReference type="NCBI Taxonomy" id="52691"/>
    <lineage>
        <taxon>Bacteria</taxon>
        <taxon>Bacillati</taxon>
        <taxon>Bacillota</taxon>
        <taxon>Clostridia</taxon>
        <taxon>Eubacteriales</taxon>
        <taxon>Eubacteriaceae</taxon>
        <taxon>Acetobacterium</taxon>
    </lineage>
</organism>
<keyword evidence="1" id="KW-0472">Membrane</keyword>
<dbReference type="InterPro" id="IPR010178">
    <property type="entry name" value="Lit"/>
</dbReference>
<dbReference type="Proteomes" id="UP000603234">
    <property type="component" value="Unassembled WGS sequence"/>
</dbReference>
<dbReference type="Pfam" id="PF07314">
    <property type="entry name" value="Lit"/>
    <property type="match status" value="1"/>
</dbReference>
<evidence type="ECO:0000256" key="1">
    <source>
        <dbReference type="SAM" id="Phobius"/>
    </source>
</evidence>
<keyword evidence="1" id="KW-1133">Transmembrane helix</keyword>
<reference evidence="2 3" key="1">
    <citation type="journal article" date="2020" name="mSystems">
        <title>Defining Genomic and Predicted Metabolic Features of the Acetobacterium Genus.</title>
        <authorList>
            <person name="Ross D.E."/>
            <person name="Marshall C.W."/>
            <person name="Gulliver D."/>
            <person name="May H.D."/>
            <person name="Norman R.S."/>
        </authorList>
    </citation>
    <scope>NUCLEOTIDE SEQUENCE [LARGE SCALE GENOMIC DNA]</scope>
    <source>
        <strain evidence="2 3">DSM 8238</strain>
    </source>
</reference>
<feature type="transmembrane region" description="Helical" evidence="1">
    <location>
        <begin position="172"/>
        <end position="194"/>
    </location>
</feature>
<evidence type="ECO:0000313" key="2">
    <source>
        <dbReference type="EMBL" id="MBC3802857.1"/>
    </source>
</evidence>
<proteinExistence type="predicted"/>
<protein>
    <submittedName>
        <fullName evidence="2">TIGR01906 family membrane protein</fullName>
    </submittedName>
</protein>
<name>A0ABR6WQF6_9FIRM</name>
<keyword evidence="3" id="KW-1185">Reference proteome</keyword>
<gene>
    <name evidence="2" type="ORF">GH808_00170</name>
</gene>
<feature type="transmembrane region" description="Helical" evidence="1">
    <location>
        <begin position="34"/>
        <end position="55"/>
    </location>
</feature>
<dbReference type="EMBL" id="WJBC01000001">
    <property type="protein sequence ID" value="MBC3802857.1"/>
    <property type="molecule type" value="Genomic_DNA"/>
</dbReference>
<keyword evidence="1" id="KW-0812">Transmembrane</keyword>
<accession>A0ABR6WQF6</accession>
<dbReference type="NCBIfam" id="TIGR01906">
    <property type="entry name" value="integ_TIGR01906"/>
    <property type="match status" value="1"/>
</dbReference>
<sequence length="265" mass="29741">MKKTALSKKVSERTITATESMVLLCGGMVLGKKWMAVFSVILGILFPFIVFVTAIEGAVLNKEFFMQQMEANDVIENTGIYPDDMEPVVVEILSFLKGDRADFDIQARLTSKSANHEAVCVSIFNEKEITHMDDVRNLLLFFLSLRDITLAVALILLVTLLANKSSVILKSLFWGAAVYLGLFVIIGGCFYFNFTAVFNLFHQLFFSNDLWIMDPDTDLIISIVPEPFFISLITRIVVYTLVPLGFTTAVAGTFLYRKNKMNKLS</sequence>
<feature type="transmembrane region" description="Helical" evidence="1">
    <location>
        <begin position="236"/>
        <end position="256"/>
    </location>
</feature>
<feature type="transmembrane region" description="Helical" evidence="1">
    <location>
        <begin position="138"/>
        <end position="160"/>
    </location>
</feature>